<evidence type="ECO:0000256" key="9">
    <source>
        <dbReference type="ARBA" id="ARBA00023128"/>
    </source>
</evidence>
<comment type="subcellular location">
    <subcellularLocation>
        <location evidence="1 12">Mitochondrion membrane</location>
        <topology evidence="1 12">Single-pass membrane protein</topology>
    </subcellularLocation>
</comment>
<keyword evidence="5 12" id="KW-0812">Transmembrane</keyword>
<evidence type="ECO:0000256" key="2">
    <source>
        <dbReference type="ARBA" id="ARBA00008892"/>
    </source>
</evidence>
<comment type="similarity">
    <text evidence="2 12">Belongs to the ATPase protein 8 family.</text>
</comment>
<protein>
    <recommendedName>
        <fullName evidence="12">ATP synthase complex subunit 8</fullName>
    </recommendedName>
</protein>
<dbReference type="GO" id="GO:0015078">
    <property type="term" value="F:proton transmembrane transporter activity"/>
    <property type="evidence" value="ECO:0007669"/>
    <property type="project" value="InterPro"/>
</dbReference>
<dbReference type="CTD" id="4509"/>
<name>Q335R3_TOMSC</name>
<organism evidence="14">
    <name type="scientific">Tomistoma schlegelii</name>
    <name type="common">False gharial</name>
    <dbReference type="NCBI Taxonomy" id="184245"/>
    <lineage>
        <taxon>Eukaryota</taxon>
        <taxon>Metazoa</taxon>
        <taxon>Chordata</taxon>
        <taxon>Craniata</taxon>
        <taxon>Vertebrata</taxon>
        <taxon>Euteleostomi</taxon>
        <taxon>Archelosauria</taxon>
        <taxon>Archosauria</taxon>
        <taxon>Crocodylia</taxon>
        <taxon>Longirostres</taxon>
        <taxon>Gavialidae</taxon>
        <taxon>Tomistominae</taxon>
        <taxon>Tomistoma</taxon>
    </lineage>
</organism>
<evidence type="ECO:0000256" key="4">
    <source>
        <dbReference type="ARBA" id="ARBA00022547"/>
    </source>
</evidence>
<keyword evidence="7 13" id="KW-1133">Transmembrane helix</keyword>
<dbReference type="AlphaFoldDB" id="Q335R3"/>
<dbReference type="EMBL" id="AJ810455">
    <property type="protein sequence ID" value="CAH18634.1"/>
    <property type="molecule type" value="Genomic_DNA"/>
</dbReference>
<evidence type="ECO:0000256" key="11">
    <source>
        <dbReference type="ARBA" id="ARBA00023310"/>
    </source>
</evidence>
<evidence type="ECO:0000256" key="3">
    <source>
        <dbReference type="ARBA" id="ARBA00022448"/>
    </source>
</evidence>
<evidence type="ECO:0000256" key="12">
    <source>
        <dbReference type="RuleBase" id="RU003661"/>
    </source>
</evidence>
<dbReference type="RefSeq" id="YP_002038849.1">
    <property type="nucleotide sequence ID" value="NC_011074.1"/>
</dbReference>
<keyword evidence="10 13" id="KW-0472">Membrane</keyword>
<evidence type="ECO:0000256" key="7">
    <source>
        <dbReference type="ARBA" id="ARBA00022989"/>
    </source>
</evidence>
<dbReference type="GeneID" id="6482102"/>
<reference evidence="15" key="2">
    <citation type="journal article" date="2020" name="Zool. J. Linn. Soc.">
        <title>Near-complete phylogeny of extant Crocodylia (Reptilia) using mitogenome-based data.</title>
        <authorList>
            <person name="Pan T."/>
            <person name="Miao J.-S."/>
            <person name="Zhang H.-B."/>
            <person name="Yan P."/>
            <person name="Lee P.-S."/>
            <person name="Jiang X.-Y."/>
            <person name="Ouyang J.-H."/>
            <person name="Deng Y.-P."/>
            <person name="Zhang B.-W."/>
            <person name="Wu X.-B."/>
        </authorList>
    </citation>
    <scope>NUCLEOTIDE SEQUENCE</scope>
    <source>
        <strain evidence="15">L065</strain>
    </source>
</reference>
<geneLocation type="mitochondrion" evidence="14"/>
<evidence type="ECO:0000256" key="1">
    <source>
        <dbReference type="ARBA" id="ARBA00004304"/>
    </source>
</evidence>
<dbReference type="GO" id="GO:0015986">
    <property type="term" value="P:proton motive force-driven ATP synthesis"/>
    <property type="evidence" value="ECO:0007669"/>
    <property type="project" value="InterPro"/>
</dbReference>
<dbReference type="EMBL" id="MT554040">
    <property type="protein sequence ID" value="QOI74279.1"/>
    <property type="molecule type" value="Genomic_DNA"/>
</dbReference>
<dbReference type="GO" id="GO:0045259">
    <property type="term" value="C:proton-transporting ATP synthase complex"/>
    <property type="evidence" value="ECO:0007669"/>
    <property type="project" value="UniProtKB-KW"/>
</dbReference>
<accession>Q335R3</accession>
<evidence type="ECO:0000256" key="13">
    <source>
        <dbReference type="SAM" id="Phobius"/>
    </source>
</evidence>
<keyword evidence="11" id="KW-0066">ATP synthesis</keyword>
<keyword evidence="8 12" id="KW-0406">Ion transport</keyword>
<keyword evidence="6 12" id="KW-0375">Hydrogen ion transport</keyword>
<dbReference type="Pfam" id="PF00895">
    <property type="entry name" value="ATP-synt_8"/>
    <property type="match status" value="1"/>
</dbReference>
<feature type="transmembrane region" description="Helical" evidence="13">
    <location>
        <begin position="6"/>
        <end position="24"/>
    </location>
</feature>
<evidence type="ECO:0000313" key="14">
    <source>
        <dbReference type="EMBL" id="CAH18634.1"/>
    </source>
</evidence>
<evidence type="ECO:0000256" key="6">
    <source>
        <dbReference type="ARBA" id="ARBA00022781"/>
    </source>
</evidence>
<dbReference type="GO" id="GO:0031966">
    <property type="term" value="C:mitochondrial membrane"/>
    <property type="evidence" value="ECO:0007669"/>
    <property type="project" value="UniProtKB-SubCell"/>
</dbReference>
<dbReference type="InterPro" id="IPR001421">
    <property type="entry name" value="ATP8_metazoa"/>
</dbReference>
<reference evidence="14" key="1">
    <citation type="journal article" date="2005" name="J. Mol. Evol.">
        <title>Mitogenomic analyses place the gharial (Gavialis gangeticus) on the crocodile tree and provide pre-K/T divergence times for most crocodilians.</title>
        <authorList>
            <person name="Janke A."/>
            <person name="Gullberg A."/>
            <person name="Hughes S."/>
            <person name="Ramesh K."/>
            <person name="Aggarwal R.K."/>
            <person name="Arnason U."/>
        </authorList>
    </citation>
    <scope>NUCLEOTIDE SEQUENCE</scope>
    <source>
        <tissue evidence="14">Liver</tissue>
    </source>
</reference>
<evidence type="ECO:0000256" key="5">
    <source>
        <dbReference type="ARBA" id="ARBA00022692"/>
    </source>
</evidence>
<evidence type="ECO:0000256" key="10">
    <source>
        <dbReference type="ARBA" id="ARBA00023136"/>
    </source>
</evidence>
<gene>
    <name evidence="14" type="primary">ATPase 8</name>
    <name evidence="15" type="synonym">ATP8</name>
</gene>
<keyword evidence="4 12" id="KW-0138">CF(0)</keyword>
<keyword evidence="3 12" id="KW-0813">Transport</keyword>
<evidence type="ECO:0000313" key="15">
    <source>
        <dbReference type="EMBL" id="QOI74279.1"/>
    </source>
</evidence>
<sequence>MPQLNPKPWLMVFLTTWFMLIIVTHPKIASLKLLNSPVPFHPTPIKPWLWPQI</sequence>
<keyword evidence="9 12" id="KW-0496">Mitochondrion</keyword>
<evidence type="ECO:0000256" key="8">
    <source>
        <dbReference type="ARBA" id="ARBA00023065"/>
    </source>
</evidence>
<proteinExistence type="inferred from homology"/>